<dbReference type="InterPro" id="IPR002563">
    <property type="entry name" value="Flavin_Rdtase-like_dom"/>
</dbReference>
<dbReference type="SUPFAM" id="SSF50475">
    <property type="entry name" value="FMN-binding split barrel"/>
    <property type="match status" value="1"/>
</dbReference>
<gene>
    <name evidence="4" type="ORF">GONAM_10_01690</name>
</gene>
<dbReference type="Gene3D" id="2.30.110.10">
    <property type="entry name" value="Electron Transport, Fmn-binding Protein, Chain A"/>
    <property type="match status" value="1"/>
</dbReference>
<proteinExistence type="inferred from homology"/>
<evidence type="ECO:0000313" key="4">
    <source>
        <dbReference type="EMBL" id="GAB99698.1"/>
    </source>
</evidence>
<dbReference type="Pfam" id="PF01613">
    <property type="entry name" value="Flavin_Reduct"/>
    <property type="match status" value="1"/>
</dbReference>
<accession>K6VTY0</accession>
<dbReference type="RefSeq" id="WP_006865949.1">
    <property type="nucleotide sequence ID" value="NZ_BAHE01000010.1"/>
</dbReference>
<keyword evidence="2" id="KW-0560">Oxidoreductase</keyword>
<organism evidence="4 5">
    <name type="scientific">Gordonia namibiensis NBRC 108229</name>
    <dbReference type="NCBI Taxonomy" id="1208314"/>
    <lineage>
        <taxon>Bacteria</taxon>
        <taxon>Bacillati</taxon>
        <taxon>Actinomycetota</taxon>
        <taxon>Actinomycetes</taxon>
        <taxon>Mycobacteriales</taxon>
        <taxon>Gordoniaceae</taxon>
        <taxon>Gordonia</taxon>
    </lineage>
</organism>
<evidence type="ECO:0000259" key="3">
    <source>
        <dbReference type="SMART" id="SM00903"/>
    </source>
</evidence>
<dbReference type="GO" id="GO:0042602">
    <property type="term" value="F:riboflavin reductase (NADPH) activity"/>
    <property type="evidence" value="ECO:0007669"/>
    <property type="project" value="TreeGrafter"/>
</dbReference>
<dbReference type="AlphaFoldDB" id="K6VTY0"/>
<evidence type="ECO:0000313" key="5">
    <source>
        <dbReference type="Proteomes" id="UP000035058"/>
    </source>
</evidence>
<keyword evidence="5" id="KW-1185">Reference proteome</keyword>
<dbReference type="PANTHER" id="PTHR30466:SF11">
    <property type="entry name" value="FLAVIN-DEPENDENT MONOOXYGENASE, REDUCTASE SUBUNIT HSAB"/>
    <property type="match status" value="1"/>
</dbReference>
<comment type="similarity">
    <text evidence="1">Belongs to the non-flavoprotein flavin reductase family.</text>
</comment>
<sequence length="174" mass="18565">MREQTDLVPSRLREVFGAFPSGVVALCAMRDGRPVGMAASTFTAVSLDPPLVSVCVQRSSQTWPDLRAAARLGVTILAEQHGEVCLRLSTKHGDRFAGVDWDSLDDGSIVLRDASGWLTTSVYAELDAGDHLVILLRVHTLDTDPATSPLVFHRSGFHRLAPASDGVVSESAGG</sequence>
<dbReference type="InterPro" id="IPR012349">
    <property type="entry name" value="Split_barrel_FMN-bd"/>
</dbReference>
<protein>
    <submittedName>
        <fullName evidence="4">Putative oxidoreductase</fullName>
    </submittedName>
</protein>
<dbReference type="GO" id="GO:0010181">
    <property type="term" value="F:FMN binding"/>
    <property type="evidence" value="ECO:0007669"/>
    <property type="project" value="InterPro"/>
</dbReference>
<evidence type="ECO:0000256" key="2">
    <source>
        <dbReference type="ARBA" id="ARBA00023002"/>
    </source>
</evidence>
<reference evidence="4 5" key="1">
    <citation type="submission" date="2012-08" db="EMBL/GenBank/DDBJ databases">
        <title>Whole genome shotgun sequence of Gordonia namibiensis NBRC 108229.</title>
        <authorList>
            <person name="Isaki-Nakamura S."/>
            <person name="Hosoyama A."/>
            <person name="Tsuchikane K."/>
            <person name="Katsumata H."/>
            <person name="Baba S."/>
            <person name="Yamazaki S."/>
            <person name="Fujita N."/>
        </authorList>
    </citation>
    <scope>NUCLEOTIDE SEQUENCE [LARGE SCALE GENOMIC DNA]</scope>
    <source>
        <strain evidence="4 5">NBRC 108229</strain>
    </source>
</reference>
<evidence type="ECO:0000256" key="1">
    <source>
        <dbReference type="ARBA" id="ARBA00008898"/>
    </source>
</evidence>
<dbReference type="SMART" id="SM00903">
    <property type="entry name" value="Flavin_Reduct"/>
    <property type="match status" value="1"/>
</dbReference>
<dbReference type="InterPro" id="IPR050268">
    <property type="entry name" value="NADH-dep_flavin_reductase"/>
</dbReference>
<dbReference type="Proteomes" id="UP000035058">
    <property type="component" value="Unassembled WGS sequence"/>
</dbReference>
<comment type="caution">
    <text evidence="4">The sequence shown here is derived from an EMBL/GenBank/DDBJ whole genome shotgun (WGS) entry which is preliminary data.</text>
</comment>
<name>K6VTY0_9ACTN</name>
<dbReference type="PANTHER" id="PTHR30466">
    <property type="entry name" value="FLAVIN REDUCTASE"/>
    <property type="match status" value="1"/>
</dbReference>
<feature type="domain" description="Flavin reductase like" evidence="3">
    <location>
        <begin position="16"/>
        <end position="159"/>
    </location>
</feature>
<dbReference type="EMBL" id="BAHE01000010">
    <property type="protein sequence ID" value="GAB99698.1"/>
    <property type="molecule type" value="Genomic_DNA"/>
</dbReference>